<evidence type="ECO:0000256" key="5">
    <source>
        <dbReference type="ARBA" id="ARBA00022989"/>
    </source>
</evidence>
<dbReference type="InterPro" id="IPR000731">
    <property type="entry name" value="SSD"/>
</dbReference>
<feature type="transmembrane region" description="Helical" evidence="7">
    <location>
        <begin position="204"/>
        <end position="223"/>
    </location>
</feature>
<comment type="caution">
    <text evidence="9">The sequence shown here is derived from an EMBL/GenBank/DDBJ whole genome shotgun (WGS) entry which is preliminary data.</text>
</comment>
<proteinExistence type="inferred from homology"/>
<dbReference type="InterPro" id="IPR004869">
    <property type="entry name" value="MMPL_dom"/>
</dbReference>
<feature type="transmembrane region" description="Helical" evidence="7">
    <location>
        <begin position="674"/>
        <end position="694"/>
    </location>
</feature>
<dbReference type="InterPro" id="IPR050545">
    <property type="entry name" value="Mycobact_MmpL"/>
</dbReference>
<evidence type="ECO:0000313" key="10">
    <source>
        <dbReference type="Proteomes" id="UP000293764"/>
    </source>
</evidence>
<dbReference type="PANTHER" id="PTHR33406">
    <property type="entry name" value="MEMBRANE PROTEIN MJ1562-RELATED"/>
    <property type="match status" value="1"/>
</dbReference>
<comment type="similarity">
    <text evidence="2">Belongs to the resistance-nodulation-cell division (RND) (TC 2.A.6) family. MmpL subfamily.</text>
</comment>
<dbReference type="Gene3D" id="1.20.1640.10">
    <property type="entry name" value="Multidrug efflux transporter AcrB transmembrane domain"/>
    <property type="match status" value="2"/>
</dbReference>
<dbReference type="Pfam" id="PF03176">
    <property type="entry name" value="MMPL"/>
    <property type="match status" value="2"/>
</dbReference>
<feature type="transmembrane region" description="Helical" evidence="7">
    <location>
        <begin position="346"/>
        <end position="370"/>
    </location>
</feature>
<feature type="domain" description="SSD" evidence="8">
    <location>
        <begin position="237"/>
        <end position="369"/>
    </location>
</feature>
<evidence type="ECO:0000256" key="6">
    <source>
        <dbReference type="ARBA" id="ARBA00023136"/>
    </source>
</evidence>
<dbReference type="PROSITE" id="PS50156">
    <property type="entry name" value="SSD"/>
    <property type="match status" value="1"/>
</dbReference>
<dbReference type="OrthoDB" id="7051771at2"/>
<dbReference type="AlphaFoldDB" id="A0A4Q5N413"/>
<dbReference type="SUPFAM" id="SSF82866">
    <property type="entry name" value="Multidrug efflux transporter AcrB transmembrane domain"/>
    <property type="match status" value="2"/>
</dbReference>
<keyword evidence="10" id="KW-1185">Reference proteome</keyword>
<evidence type="ECO:0000256" key="1">
    <source>
        <dbReference type="ARBA" id="ARBA00004651"/>
    </source>
</evidence>
<evidence type="ECO:0000256" key="3">
    <source>
        <dbReference type="ARBA" id="ARBA00022475"/>
    </source>
</evidence>
<feature type="transmembrane region" description="Helical" evidence="7">
    <location>
        <begin position="559"/>
        <end position="576"/>
    </location>
</feature>
<dbReference type="PANTHER" id="PTHR33406:SF11">
    <property type="entry name" value="MEMBRANE PROTEIN SCO6666-RELATED"/>
    <property type="match status" value="1"/>
</dbReference>
<feature type="transmembrane region" description="Helical" evidence="7">
    <location>
        <begin position="319"/>
        <end position="340"/>
    </location>
</feature>
<evidence type="ECO:0000259" key="8">
    <source>
        <dbReference type="PROSITE" id="PS50156"/>
    </source>
</evidence>
<gene>
    <name evidence="9" type="ORF">EUA98_01270</name>
</gene>
<evidence type="ECO:0000256" key="4">
    <source>
        <dbReference type="ARBA" id="ARBA00022692"/>
    </source>
</evidence>
<dbReference type="GO" id="GO:0005886">
    <property type="term" value="C:plasma membrane"/>
    <property type="evidence" value="ECO:0007669"/>
    <property type="project" value="UniProtKB-SubCell"/>
</dbReference>
<organism evidence="9 10">
    <name type="scientific">Pengzhenrongella frigida</name>
    <dbReference type="NCBI Taxonomy" id="1259133"/>
    <lineage>
        <taxon>Bacteria</taxon>
        <taxon>Bacillati</taxon>
        <taxon>Actinomycetota</taxon>
        <taxon>Actinomycetes</taxon>
        <taxon>Micrococcales</taxon>
        <taxon>Pengzhenrongella</taxon>
    </lineage>
</organism>
<protein>
    <submittedName>
        <fullName evidence="9">MMPL family transporter</fullName>
    </submittedName>
</protein>
<feature type="transmembrane region" description="Helical" evidence="7">
    <location>
        <begin position="588"/>
        <end position="606"/>
    </location>
</feature>
<feature type="transmembrane region" description="Helical" evidence="7">
    <location>
        <begin position="254"/>
        <end position="274"/>
    </location>
</feature>
<feature type="transmembrane region" description="Helical" evidence="7">
    <location>
        <begin position="20"/>
        <end position="38"/>
    </location>
</feature>
<keyword evidence="6 7" id="KW-0472">Membrane</keyword>
<evidence type="ECO:0000313" key="9">
    <source>
        <dbReference type="EMBL" id="RYV52905.1"/>
    </source>
</evidence>
<keyword evidence="3" id="KW-1003">Cell membrane</keyword>
<feature type="transmembrane region" description="Helical" evidence="7">
    <location>
        <begin position="626"/>
        <end position="647"/>
    </location>
</feature>
<evidence type="ECO:0000256" key="7">
    <source>
        <dbReference type="SAM" id="Phobius"/>
    </source>
</evidence>
<reference evidence="9 10" key="1">
    <citation type="submission" date="2019-01" db="EMBL/GenBank/DDBJ databases">
        <title>Novel species of Cellulomonas.</title>
        <authorList>
            <person name="Liu Q."/>
            <person name="Xin Y.-H."/>
        </authorList>
    </citation>
    <scope>NUCLEOTIDE SEQUENCE [LARGE SCALE GENOMIC DNA]</scope>
    <source>
        <strain evidence="9 10">HLT2-17</strain>
    </source>
</reference>
<dbReference type="Proteomes" id="UP000293764">
    <property type="component" value="Unassembled WGS sequence"/>
</dbReference>
<feature type="transmembrane region" description="Helical" evidence="7">
    <location>
        <begin position="230"/>
        <end position="248"/>
    </location>
</feature>
<keyword evidence="4 7" id="KW-0812">Transmembrane</keyword>
<keyword evidence="5 7" id="KW-1133">Transmembrane helix</keyword>
<name>A0A4Q5N413_9MICO</name>
<dbReference type="EMBL" id="SDWW01000002">
    <property type="protein sequence ID" value="RYV52905.1"/>
    <property type="molecule type" value="Genomic_DNA"/>
</dbReference>
<accession>A0A4Q5N413</accession>
<evidence type="ECO:0000256" key="2">
    <source>
        <dbReference type="ARBA" id="ARBA00010157"/>
    </source>
</evidence>
<comment type="subcellular location">
    <subcellularLocation>
        <location evidence="1">Cell membrane</location>
        <topology evidence="1">Multi-pass membrane protein</topology>
    </subcellularLocation>
</comment>
<sequence>MTRVFESLGRLIVRHPRRTIGVWIALTALGFGLAIFGVTGTNLFDRLTTGEPNVPGSDSQLASQLVSDASIKGAQLTLVLDGVPVDAAGVAEAMAPAHEELAAIPGVATVIDPLVLPDGPANPAAAPLIATDGNGFLVIVELDAALDEDAEATALTAVEHRLADIPADLADVAPDARGIVGGETLIIETITEQVEKDLTTGEAIALPIALLVMVFVFGGFLAASIPMAGAIASIGGGLGVLLGFSYFMDLEASVVNIVTILGLGLSIDYGLLIVSRFREELHRLVDGEEAPVGNGRRRRGDRAVTTALMNTMATAGRTVAFSALTVAIAISGLLVFQPQILRSFGLASVAVILIAIGTALTLVPAMLAVFGRKLIKPGFISRIPGLRSVLARTADVESEEGIFSSLTARVQRRPWWVLGGVLLALGVLTIPLTHLELRNSTTELLPGGSVQRDYIGALVENYPAATSPAVVVVAQTTLENATAWSAELATLDNVASVEAPIPLGSDVLIGIRPDTLDAGSKIARDVVLEVRDLDPGFQTLVGGQAAGQIDFADALVDRAPWAAGIVILATFVLLFLMTGSVVIPIKALLTNVLSLAASLGVLVWVFQDGNLSGVLGFISTGGIETYVVALVIAFAFGLAMDYEVFLLSRIKELHDAGYSNNDSVRLGLQRSGRIITSAATIIVVVFTGFVFGELLVIKEVGFSLAVAVFIDATLVRLLLVPATMTLLGSWNWWAPTFMTRIYEKLAITH</sequence>
<feature type="transmembrane region" description="Helical" evidence="7">
    <location>
        <begin position="415"/>
        <end position="435"/>
    </location>
</feature>